<keyword evidence="2" id="KW-1185">Reference proteome</keyword>
<dbReference type="EMBL" id="VSKM01000004">
    <property type="protein sequence ID" value="TYB76784.1"/>
    <property type="molecule type" value="Genomic_DNA"/>
</dbReference>
<proteinExistence type="predicted"/>
<protein>
    <submittedName>
        <fullName evidence="1">DUF4249 domain-containing protein</fullName>
    </submittedName>
</protein>
<evidence type="ECO:0000313" key="1">
    <source>
        <dbReference type="EMBL" id="TYB76784.1"/>
    </source>
</evidence>
<sequence length="419" mass="47509">MKELYKILALTLFSSCFNCTEEIPLETQDFEDVLVVEATLTNELKHQEVKLSRTYFLEDSNLIIEDNASVSVSDSLGNTYNFAQNSEGTYVSNEEFEASANTNYTLLITTSDGKNYTSSETALSPVSQIDELYAAVSSGGTSANKIQVLLNSNNESTNAQYFRYEFTETHKIVVPLYGNSDALITNIVNNGLEYEIVIVPKTENKETCYTTNSSTEIIQASTSQLDNNIIDRFVIRTIEKDDVLIRQRYTILVKQFVQSIESYNFYKIINSLSANESLLSESQSGYVIGNVRAVNNKNERVIGFFEVATVSSKRLYFNYEDLNIPQPPYPYDCLYRTNEISEFVPYHFNYNENHLILDYSLNGGGIGVPNQRAQLFNFLSPFKNYQYIGGEFPVYSIVSPKCGDCTSYSSNIRPDFWED</sequence>
<dbReference type="InterPro" id="IPR025345">
    <property type="entry name" value="DUF4249"/>
</dbReference>
<comment type="caution">
    <text evidence="1">The sequence shown here is derived from an EMBL/GenBank/DDBJ whole genome shotgun (WGS) entry which is preliminary data.</text>
</comment>
<reference evidence="1 2" key="1">
    <citation type="submission" date="2019-08" db="EMBL/GenBank/DDBJ databases">
        <title>Genomes of Antarctic Bizionia species.</title>
        <authorList>
            <person name="Bowman J.P."/>
        </authorList>
    </citation>
    <scope>NUCLEOTIDE SEQUENCE [LARGE SCALE GENOMIC DNA]</scope>
    <source>
        <strain evidence="1 2">HFD</strain>
    </source>
</reference>
<organism evidence="1 2">
    <name type="scientific">Bizionia saleffrena</name>
    <dbReference type="NCBI Taxonomy" id="291189"/>
    <lineage>
        <taxon>Bacteria</taxon>
        <taxon>Pseudomonadati</taxon>
        <taxon>Bacteroidota</taxon>
        <taxon>Flavobacteriia</taxon>
        <taxon>Flavobacteriales</taxon>
        <taxon>Flavobacteriaceae</taxon>
        <taxon>Bizionia</taxon>
    </lineage>
</organism>
<gene>
    <name evidence="1" type="ORF">ES676_05435</name>
</gene>
<dbReference type="Pfam" id="PF14054">
    <property type="entry name" value="DUF4249"/>
    <property type="match status" value="1"/>
</dbReference>
<evidence type="ECO:0000313" key="2">
    <source>
        <dbReference type="Proteomes" id="UP000323324"/>
    </source>
</evidence>
<dbReference type="RefSeq" id="WP_148369132.1">
    <property type="nucleotide sequence ID" value="NZ_VSKM01000004.1"/>
</dbReference>
<dbReference type="AlphaFoldDB" id="A0A8H2LI64"/>
<accession>A0A8H2LI64</accession>
<name>A0A8H2LI64_9FLAO</name>
<dbReference type="Proteomes" id="UP000323324">
    <property type="component" value="Unassembled WGS sequence"/>
</dbReference>